<dbReference type="GO" id="GO:0004801">
    <property type="term" value="F:transaldolase activity"/>
    <property type="evidence" value="ECO:0007669"/>
    <property type="project" value="TreeGrafter"/>
</dbReference>
<dbReference type="PANTHER" id="PTHR10683">
    <property type="entry name" value="TRANSALDOLASE"/>
    <property type="match status" value="1"/>
</dbReference>
<evidence type="ECO:0000313" key="2">
    <source>
        <dbReference type="EMBL" id="THU97473.1"/>
    </source>
</evidence>
<dbReference type="Gene3D" id="3.20.20.70">
    <property type="entry name" value="Aldolase class I"/>
    <property type="match status" value="1"/>
</dbReference>
<dbReference type="SUPFAM" id="SSF51569">
    <property type="entry name" value="Aldolase"/>
    <property type="match status" value="1"/>
</dbReference>
<proteinExistence type="predicted"/>
<dbReference type="AlphaFoldDB" id="A0A4S8M6S2"/>
<accession>A0A4S8M6S2</accession>
<organism evidence="2 3">
    <name type="scientific">Dendrothele bispora (strain CBS 962.96)</name>
    <dbReference type="NCBI Taxonomy" id="1314807"/>
    <lineage>
        <taxon>Eukaryota</taxon>
        <taxon>Fungi</taxon>
        <taxon>Dikarya</taxon>
        <taxon>Basidiomycota</taxon>
        <taxon>Agaricomycotina</taxon>
        <taxon>Agaricomycetes</taxon>
        <taxon>Agaricomycetidae</taxon>
        <taxon>Agaricales</taxon>
        <taxon>Agaricales incertae sedis</taxon>
        <taxon>Dendrothele</taxon>
    </lineage>
</organism>
<evidence type="ECO:0000256" key="1">
    <source>
        <dbReference type="ARBA" id="ARBA00023270"/>
    </source>
</evidence>
<dbReference type="OrthoDB" id="1711136at2759"/>
<dbReference type="PANTHER" id="PTHR10683:SF39">
    <property type="entry name" value="TRANSALDOLASE"/>
    <property type="match status" value="1"/>
</dbReference>
<dbReference type="GO" id="GO:0005975">
    <property type="term" value="P:carbohydrate metabolic process"/>
    <property type="evidence" value="ECO:0007669"/>
    <property type="project" value="InterPro"/>
</dbReference>
<protein>
    <submittedName>
        <fullName evidence="2">Aldolase</fullName>
    </submittedName>
</protein>
<dbReference type="Pfam" id="PF00923">
    <property type="entry name" value="TAL_FSA"/>
    <property type="match status" value="1"/>
</dbReference>
<keyword evidence="3" id="KW-1185">Reference proteome</keyword>
<name>A0A4S8M6S2_DENBC</name>
<dbReference type="InterPro" id="IPR013785">
    <property type="entry name" value="Aldolase_TIM"/>
</dbReference>
<evidence type="ECO:0000313" key="3">
    <source>
        <dbReference type="Proteomes" id="UP000297245"/>
    </source>
</evidence>
<dbReference type="Proteomes" id="UP000297245">
    <property type="component" value="Unassembled WGS sequence"/>
</dbReference>
<dbReference type="InterPro" id="IPR001585">
    <property type="entry name" value="TAL/FSA"/>
</dbReference>
<reference evidence="2 3" key="1">
    <citation type="journal article" date="2019" name="Nat. Ecol. Evol.">
        <title>Megaphylogeny resolves global patterns of mushroom evolution.</title>
        <authorList>
            <person name="Varga T."/>
            <person name="Krizsan K."/>
            <person name="Foldi C."/>
            <person name="Dima B."/>
            <person name="Sanchez-Garcia M."/>
            <person name="Sanchez-Ramirez S."/>
            <person name="Szollosi G.J."/>
            <person name="Szarkandi J.G."/>
            <person name="Papp V."/>
            <person name="Albert L."/>
            <person name="Andreopoulos W."/>
            <person name="Angelini C."/>
            <person name="Antonin V."/>
            <person name="Barry K.W."/>
            <person name="Bougher N.L."/>
            <person name="Buchanan P."/>
            <person name="Buyck B."/>
            <person name="Bense V."/>
            <person name="Catcheside P."/>
            <person name="Chovatia M."/>
            <person name="Cooper J."/>
            <person name="Damon W."/>
            <person name="Desjardin D."/>
            <person name="Finy P."/>
            <person name="Geml J."/>
            <person name="Haridas S."/>
            <person name="Hughes K."/>
            <person name="Justo A."/>
            <person name="Karasinski D."/>
            <person name="Kautmanova I."/>
            <person name="Kiss B."/>
            <person name="Kocsube S."/>
            <person name="Kotiranta H."/>
            <person name="LaButti K.M."/>
            <person name="Lechner B.E."/>
            <person name="Liimatainen K."/>
            <person name="Lipzen A."/>
            <person name="Lukacs Z."/>
            <person name="Mihaltcheva S."/>
            <person name="Morgado L.N."/>
            <person name="Niskanen T."/>
            <person name="Noordeloos M.E."/>
            <person name="Ohm R.A."/>
            <person name="Ortiz-Santana B."/>
            <person name="Ovrebo C."/>
            <person name="Racz N."/>
            <person name="Riley R."/>
            <person name="Savchenko A."/>
            <person name="Shiryaev A."/>
            <person name="Soop K."/>
            <person name="Spirin V."/>
            <person name="Szebenyi C."/>
            <person name="Tomsovsky M."/>
            <person name="Tulloss R.E."/>
            <person name="Uehling J."/>
            <person name="Grigoriev I.V."/>
            <person name="Vagvolgyi C."/>
            <person name="Papp T."/>
            <person name="Martin F.M."/>
            <person name="Miettinen O."/>
            <person name="Hibbett D.S."/>
            <person name="Nagy L.G."/>
        </authorList>
    </citation>
    <scope>NUCLEOTIDE SEQUENCE [LARGE SCALE GENOMIC DNA]</scope>
    <source>
        <strain evidence="2 3">CBS 962.96</strain>
    </source>
</reference>
<dbReference type="EMBL" id="ML179155">
    <property type="protein sequence ID" value="THU97473.1"/>
    <property type="molecule type" value="Genomic_DNA"/>
</dbReference>
<gene>
    <name evidence="2" type="ORF">K435DRAFT_778052</name>
</gene>
<keyword evidence="1" id="KW-0704">Schiff base</keyword>
<sequence>MPSGTLLSQIRQLVTVDVDSMDPAHAARHTSPEKGLLFCDMTSNQAILGGQAERPENLDLVKEAIQEVKTSYEESGQKKKEGEEFAMDVIDVLTVLVAKRVYPYLSGNVHAQTSPCAAYDIERTVAHATKLVKLFEKHGISKSRVCIKIPTSAESMVACHKLKQVGIQTLATCLFSVPQALAASQAGCIYVAPYFNELRVHFQPTLWREYANPGKEHPMSQVVFDVKDVYKKIGSKTMVMPASLVTCKEIIGLVSLKPDHITISGGLLDKLAELPPEPVESFQLDLAPTQFSESELSADYLANDGALLKESLAKDAETTRKLDDALKIFDECEKKTKDLILSIASKA</sequence>
<dbReference type="GO" id="GO:0009052">
    <property type="term" value="P:pentose-phosphate shunt, non-oxidative branch"/>
    <property type="evidence" value="ECO:0007669"/>
    <property type="project" value="TreeGrafter"/>
</dbReference>